<evidence type="ECO:0000313" key="2">
    <source>
        <dbReference type="EMBL" id="WVX66850.1"/>
    </source>
</evidence>
<evidence type="ECO:0000256" key="1">
    <source>
        <dbReference type="SAM" id="SignalP"/>
    </source>
</evidence>
<dbReference type="Proteomes" id="UP001330434">
    <property type="component" value="Chromosome"/>
</dbReference>
<reference evidence="2 3" key="1">
    <citation type="journal article" date="2024" name="Environ. Microbiol.">
        <title>Novel evolutionary insights on the interactions of the Holosporales (Alphaproteobacteria) with eukaryotic hosts from comparative genomics.</title>
        <authorList>
            <person name="Giovannini M."/>
            <person name="Petroni G."/>
            <person name="Castelli M."/>
        </authorList>
    </citation>
    <scope>NUCLEOTIDE SEQUENCE [LARGE SCALE GENOMIC DNA]</scope>
    <source>
        <strain evidence="2 3">US_Bl 15I1</strain>
    </source>
</reference>
<feature type="chain" id="PRO_5045191672" evidence="1">
    <location>
        <begin position="21"/>
        <end position="141"/>
    </location>
</feature>
<dbReference type="EMBL" id="CP133270">
    <property type="protein sequence ID" value="WVX66850.1"/>
    <property type="molecule type" value="Genomic_DNA"/>
</dbReference>
<accession>A0ABZ2C370</accession>
<evidence type="ECO:0000313" key="3">
    <source>
        <dbReference type="Proteomes" id="UP001330434"/>
    </source>
</evidence>
<sequence>MKKSLLLTAAALSLSLSLEAVVKLDVIYDADENAFVERDFVKTDINFYDINYEKEHRERENVYLVFQNKQDVLTQTQSAELVENRKYKVTFFPRNSSQTTTTGWMCSPHPIKITPQTKAVKITIQKNVPATKACNVEIIEK</sequence>
<gene>
    <name evidence="2" type="ORF">Bealeia1_01039</name>
</gene>
<proteinExistence type="predicted"/>
<organism evidence="2 3">
    <name type="scientific">Candidatus Bealeia paramacronuclearis</name>
    <dbReference type="NCBI Taxonomy" id="1921001"/>
    <lineage>
        <taxon>Bacteria</taxon>
        <taxon>Pseudomonadati</taxon>
        <taxon>Pseudomonadota</taxon>
        <taxon>Alphaproteobacteria</taxon>
        <taxon>Holosporales</taxon>
        <taxon>Holosporaceae</taxon>
        <taxon>Candidatus Bealeia</taxon>
    </lineage>
</organism>
<keyword evidence="1" id="KW-0732">Signal</keyword>
<feature type="signal peptide" evidence="1">
    <location>
        <begin position="1"/>
        <end position="20"/>
    </location>
</feature>
<keyword evidence="3" id="KW-1185">Reference proteome</keyword>
<protein>
    <submittedName>
        <fullName evidence="2">Uncharacterized protein</fullName>
    </submittedName>
</protein>
<name>A0ABZ2C370_9PROT</name>
<dbReference type="RefSeq" id="WP_331255668.1">
    <property type="nucleotide sequence ID" value="NZ_CP133270.1"/>
</dbReference>